<reference evidence="2" key="1">
    <citation type="submission" date="2014-11" db="EMBL/GenBank/DDBJ databases">
        <authorList>
            <person name="Otto D Thomas"/>
            <person name="Naeem Raeece"/>
        </authorList>
    </citation>
    <scope>NUCLEOTIDE SEQUENCE</scope>
</reference>
<name>A0A0G4FRB0_9ALVE</name>
<gene>
    <name evidence="2" type="ORF">Cvel_18377</name>
</gene>
<evidence type="ECO:0000256" key="1">
    <source>
        <dbReference type="SAM" id="MobiDB-lite"/>
    </source>
</evidence>
<dbReference type="EMBL" id="CDMZ01000572">
    <property type="protein sequence ID" value="CEM17113.1"/>
    <property type="molecule type" value="Genomic_DNA"/>
</dbReference>
<proteinExistence type="predicted"/>
<feature type="compositionally biased region" description="Gly residues" evidence="1">
    <location>
        <begin position="181"/>
        <end position="201"/>
    </location>
</feature>
<sequence>MKIPHKFVHEVSRAVAIEGNKIVSSEDRKSPEERRTQKKPDRKFVLGDWVVLCHGRKNLSLARKLCMFLYQWSDRVATVIYWNEEKQRLQSLSTHPFLIFPLCDGAIEGWKMVRKIYSLPSRAAPTDGPGVRLPAVMGAQSSVFPVSPPTAAVLPVQQVPKQGVDVEAGGGVGMGEEVQEGGVGGAEGTGGADDAGPGGGEPNAQDGSQHRYTGLLVEANGRRHAMMQTGKAHHKSIPTAWL</sequence>
<feature type="region of interest" description="Disordered" evidence="1">
    <location>
        <begin position="167"/>
        <end position="209"/>
    </location>
</feature>
<evidence type="ECO:0000313" key="2">
    <source>
        <dbReference type="EMBL" id="CEM17113.1"/>
    </source>
</evidence>
<protein>
    <submittedName>
        <fullName evidence="2">Uncharacterized protein</fullName>
    </submittedName>
</protein>
<dbReference type="VEuPathDB" id="CryptoDB:Cvel_18377"/>
<accession>A0A0G4FRB0</accession>
<organism evidence="2">
    <name type="scientific">Chromera velia CCMP2878</name>
    <dbReference type="NCBI Taxonomy" id="1169474"/>
    <lineage>
        <taxon>Eukaryota</taxon>
        <taxon>Sar</taxon>
        <taxon>Alveolata</taxon>
        <taxon>Colpodellida</taxon>
        <taxon>Chromeraceae</taxon>
        <taxon>Chromera</taxon>
    </lineage>
</organism>
<dbReference type="AlphaFoldDB" id="A0A0G4FRB0"/>
<dbReference type="PhylomeDB" id="A0A0G4FRB0"/>